<dbReference type="AlphaFoldDB" id="A0A1D2JLK6"/>
<sequence>MTENRQGPYVRFTSFQSQDCEGSWETRLSHSMIQIQSYLFKKIISKAQVKRDKTRRTLKRSGPPKPLSCKRKWKGRRRKFISSQKPYSHSGTREEFVCIDPWPAYKDCSHVSPRSGPGSESLSKYCFAKETVQSCFEQFLIYVPVSQFGPSHDATNEKATLLQAVIRFWKGDFRLPDVSWFDLVGGGALAGETGAHVLVAVGGQIGGGEGRGMIHFVWPYLRWEILIRKQVVKISLAEEGRMIPIEKSCMIDALQDGE</sequence>
<evidence type="ECO:0000313" key="3">
    <source>
        <dbReference type="Proteomes" id="UP000242814"/>
    </source>
</evidence>
<name>A0A1D2JLK6_PARBR</name>
<accession>A0A1D2JLK6</accession>
<evidence type="ECO:0000313" key="2">
    <source>
        <dbReference type="EMBL" id="ODH41421.1"/>
    </source>
</evidence>
<gene>
    <name evidence="2" type="ORF">ACO22_01381</name>
</gene>
<dbReference type="VEuPathDB" id="FungiDB:PADG_11225"/>
<dbReference type="EMBL" id="LZYO01000033">
    <property type="protein sequence ID" value="ODH41421.1"/>
    <property type="molecule type" value="Genomic_DNA"/>
</dbReference>
<protein>
    <submittedName>
        <fullName evidence="2">Uncharacterized protein</fullName>
    </submittedName>
</protein>
<reference evidence="2 3" key="1">
    <citation type="submission" date="2016-06" db="EMBL/GenBank/DDBJ databases">
        <authorList>
            <person name="Kjaerup R.B."/>
            <person name="Dalgaard T.S."/>
            <person name="Juul-Madsen H.R."/>
        </authorList>
    </citation>
    <scope>NUCLEOTIDE SEQUENCE [LARGE SCALE GENOMIC DNA]</scope>
    <source>
        <strain evidence="2 3">Pb300</strain>
    </source>
</reference>
<comment type="caution">
    <text evidence="2">The sequence shown here is derived from an EMBL/GenBank/DDBJ whole genome shotgun (WGS) entry which is preliminary data.</text>
</comment>
<evidence type="ECO:0000256" key="1">
    <source>
        <dbReference type="SAM" id="MobiDB-lite"/>
    </source>
</evidence>
<proteinExistence type="predicted"/>
<feature type="region of interest" description="Disordered" evidence="1">
    <location>
        <begin position="51"/>
        <end position="70"/>
    </location>
</feature>
<dbReference type="Proteomes" id="UP000242814">
    <property type="component" value="Unassembled WGS sequence"/>
</dbReference>
<organism evidence="2 3">
    <name type="scientific">Paracoccidioides brasiliensis</name>
    <dbReference type="NCBI Taxonomy" id="121759"/>
    <lineage>
        <taxon>Eukaryota</taxon>
        <taxon>Fungi</taxon>
        <taxon>Dikarya</taxon>
        <taxon>Ascomycota</taxon>
        <taxon>Pezizomycotina</taxon>
        <taxon>Eurotiomycetes</taxon>
        <taxon>Eurotiomycetidae</taxon>
        <taxon>Onygenales</taxon>
        <taxon>Ajellomycetaceae</taxon>
        <taxon>Paracoccidioides</taxon>
    </lineage>
</organism>